<dbReference type="EMBL" id="VXLD01000001">
    <property type="protein sequence ID" value="KAB1859909.1"/>
    <property type="molecule type" value="Genomic_DNA"/>
</dbReference>
<organism evidence="1 2">
    <name type="scientific">Acinetobacter tandoii</name>
    <dbReference type="NCBI Taxonomy" id="202954"/>
    <lineage>
        <taxon>Bacteria</taxon>
        <taxon>Pseudomonadati</taxon>
        <taxon>Pseudomonadota</taxon>
        <taxon>Gammaproteobacteria</taxon>
        <taxon>Moraxellales</taxon>
        <taxon>Moraxellaceae</taxon>
        <taxon>Acinetobacter</taxon>
    </lineage>
</organism>
<gene>
    <name evidence="1" type="ORF">F4W09_01945</name>
</gene>
<dbReference type="AlphaFoldDB" id="A0A5N4WVM1"/>
<name>A0A5N4WVM1_9GAMM</name>
<evidence type="ECO:0000313" key="2">
    <source>
        <dbReference type="Proteomes" id="UP000325788"/>
    </source>
</evidence>
<proteinExistence type="predicted"/>
<protein>
    <submittedName>
        <fullName evidence="1">HTH domain-containing protein</fullName>
    </submittedName>
</protein>
<reference evidence="1 2" key="1">
    <citation type="submission" date="2019-09" db="EMBL/GenBank/DDBJ databases">
        <title>Draft genome sequence of Acinetobacter tandoii W4-4-4 isolated from environmental water sample.</title>
        <authorList>
            <person name="Wee S.K."/>
            <person name="Yan B."/>
            <person name="Mustaffa S.B."/>
            <person name="Yap E.P.H."/>
        </authorList>
    </citation>
    <scope>NUCLEOTIDE SEQUENCE [LARGE SCALE GENOMIC DNA]</scope>
    <source>
        <strain evidence="1 2">W4-4-4</strain>
    </source>
</reference>
<evidence type="ECO:0000313" key="1">
    <source>
        <dbReference type="EMBL" id="KAB1859909.1"/>
    </source>
</evidence>
<sequence length="92" mass="10175">MAEYVITVEADRAPEILLGQKLFGGKVTALNLGKRKLISASELAEKYGLSNTTVRTKLATINQGTCGKHLYDPELADAMLSKTSRTHRRRKE</sequence>
<dbReference type="RefSeq" id="WP_151503831.1">
    <property type="nucleotide sequence ID" value="NZ_VXLD01000001.1"/>
</dbReference>
<dbReference type="Proteomes" id="UP000325788">
    <property type="component" value="Unassembled WGS sequence"/>
</dbReference>
<comment type="caution">
    <text evidence="1">The sequence shown here is derived from an EMBL/GenBank/DDBJ whole genome shotgun (WGS) entry which is preliminary data.</text>
</comment>
<accession>A0A5N4WVM1</accession>